<evidence type="ECO:0000256" key="1">
    <source>
        <dbReference type="SAM" id="Phobius"/>
    </source>
</evidence>
<feature type="transmembrane region" description="Helical" evidence="1">
    <location>
        <begin position="282"/>
        <end position="315"/>
    </location>
</feature>
<gene>
    <name evidence="2" type="ORF">ACMD2_17016</name>
</gene>
<accession>A0A199VHP5</accession>
<proteinExistence type="predicted"/>
<protein>
    <submittedName>
        <fullName evidence="2">Uncharacterized protein</fullName>
    </submittedName>
</protein>
<reference evidence="2 3" key="1">
    <citation type="journal article" date="2016" name="DNA Res.">
        <title>The draft genome of MD-2 pineapple using hybrid error correction of long reads.</title>
        <authorList>
            <person name="Redwan R.M."/>
            <person name="Saidin A."/>
            <person name="Kumar S.V."/>
        </authorList>
    </citation>
    <scope>NUCLEOTIDE SEQUENCE [LARGE SCALE GENOMIC DNA]</scope>
    <source>
        <strain evidence="3">cv. MD2</strain>
        <tissue evidence="2">Leaf</tissue>
    </source>
</reference>
<dbReference type="Proteomes" id="UP000092600">
    <property type="component" value="Unassembled WGS sequence"/>
</dbReference>
<name>A0A199VHP5_ANACO</name>
<comment type="caution">
    <text evidence="2">The sequence shown here is derived from an EMBL/GenBank/DDBJ whole genome shotgun (WGS) entry which is preliminary data.</text>
</comment>
<dbReference type="EMBL" id="LSRQ01001754">
    <property type="protein sequence ID" value="OAY76657.1"/>
    <property type="molecule type" value="Genomic_DNA"/>
</dbReference>
<organism evidence="2 3">
    <name type="scientific">Ananas comosus</name>
    <name type="common">Pineapple</name>
    <name type="synonym">Ananas ananas</name>
    <dbReference type="NCBI Taxonomy" id="4615"/>
    <lineage>
        <taxon>Eukaryota</taxon>
        <taxon>Viridiplantae</taxon>
        <taxon>Streptophyta</taxon>
        <taxon>Embryophyta</taxon>
        <taxon>Tracheophyta</taxon>
        <taxon>Spermatophyta</taxon>
        <taxon>Magnoliopsida</taxon>
        <taxon>Liliopsida</taxon>
        <taxon>Poales</taxon>
        <taxon>Bromeliaceae</taxon>
        <taxon>Bromelioideae</taxon>
        <taxon>Ananas</taxon>
    </lineage>
</organism>
<keyword evidence="1" id="KW-1133">Transmembrane helix</keyword>
<dbReference type="AlphaFoldDB" id="A0A199VHP5"/>
<evidence type="ECO:0000313" key="3">
    <source>
        <dbReference type="Proteomes" id="UP000092600"/>
    </source>
</evidence>
<keyword evidence="1" id="KW-0472">Membrane</keyword>
<sequence>MIHCNAVAVVSVPPLRNSEHRLTTSPSVRLLPCSSGRRSSSRESTYATAILSDSCFSFCSCRARISAPKISCCFCFVATHAFHLLRNKSLVTIGKKAKTGNAVKAASRNCCTAWMSAIAVSSSSFTPKHMNTSRQKMACLKLSITTTTPSSPKLPCGKIWYDHDKFDAGRREDLGGEVSADEPPVGAVGRGADVALAACEEHVRLDERRAVGEGGAAFDEGAVGEAAVGDEHRRALEGEAERDDGAVPRVQGPDEVLCVEDGSAVAYHVGQQQKAGGTWGLLCMLLLLLLILILILQLLLLLRLLLLLILIFVIIC</sequence>
<keyword evidence="1" id="KW-0812">Transmembrane</keyword>
<evidence type="ECO:0000313" key="2">
    <source>
        <dbReference type="EMBL" id="OAY76657.1"/>
    </source>
</evidence>